<reference evidence="20 21" key="1">
    <citation type="submission" date="2018-04" db="EMBL/GenBank/DDBJ databases">
        <authorList>
            <person name="Vogel A."/>
        </authorList>
    </citation>
    <scope>NUCLEOTIDE SEQUENCE [LARGE SCALE GENOMIC DNA]</scope>
</reference>
<dbReference type="GO" id="GO:0009523">
    <property type="term" value="C:photosystem II"/>
    <property type="evidence" value="ECO:0007669"/>
    <property type="project" value="UniProtKB-KW"/>
</dbReference>
<dbReference type="GO" id="GO:0009535">
    <property type="term" value="C:chloroplast thylakoid membrane"/>
    <property type="evidence" value="ECO:0007669"/>
    <property type="project" value="TreeGrafter"/>
</dbReference>
<evidence type="ECO:0000256" key="18">
    <source>
        <dbReference type="ARBA" id="ARBA00023276"/>
    </source>
</evidence>
<dbReference type="SUPFAM" id="SSF81483">
    <property type="entry name" value="Bacterial photosystem II reaction centre, L and M subunits"/>
    <property type="match status" value="1"/>
</dbReference>
<evidence type="ECO:0000256" key="16">
    <source>
        <dbReference type="ARBA" id="ARBA00023004"/>
    </source>
</evidence>
<dbReference type="OrthoDB" id="143at2759"/>
<evidence type="ECO:0000313" key="20">
    <source>
        <dbReference type="EMBL" id="VFQ90073.1"/>
    </source>
</evidence>
<comment type="similarity">
    <text evidence="2">Belongs to the reaction center PufL/M/PsbA/D family.</text>
</comment>
<name>A0A484MM79_9ASTE</name>
<evidence type="ECO:0000256" key="8">
    <source>
        <dbReference type="ARBA" id="ARBA00022692"/>
    </source>
</evidence>
<keyword evidence="8 19" id="KW-0812">Transmembrane</keyword>
<dbReference type="PANTHER" id="PTHR33149:SF12">
    <property type="entry name" value="PHOTOSYSTEM II D2 PROTEIN"/>
    <property type="match status" value="1"/>
</dbReference>
<sequence>MATLLKLSIPREELDREIPYPPYIFIIAMEGLTRSLNHLHSLGCLKKYNTGRIQTVNHLTFADDVLIFTNGSLHNLKKLKSFLSGFEEATGAIIPTSAAIGLHFYPIWEAASIAEWLYNGGPYELIVLHFLLGVACYMGREWELSFRLGMRPWIAIAYSAPVAAATAVFLIYPVFLQAINQWVMMLPRMQPSLWYETIIQLIDLPQFGTALAARTETVLYP</sequence>
<evidence type="ECO:0000256" key="5">
    <source>
        <dbReference type="ARBA" id="ARBA00022531"/>
    </source>
</evidence>
<feature type="transmembrane region" description="Helical" evidence="19">
    <location>
        <begin position="152"/>
        <end position="175"/>
    </location>
</feature>
<evidence type="ECO:0000256" key="2">
    <source>
        <dbReference type="ARBA" id="ARBA00008204"/>
    </source>
</evidence>
<evidence type="ECO:0000256" key="19">
    <source>
        <dbReference type="SAM" id="Phobius"/>
    </source>
</evidence>
<evidence type="ECO:0000256" key="14">
    <source>
        <dbReference type="ARBA" id="ARBA00022991"/>
    </source>
</evidence>
<dbReference type="Proteomes" id="UP000595140">
    <property type="component" value="Unassembled WGS sequence"/>
</dbReference>
<dbReference type="GO" id="GO:0009772">
    <property type="term" value="P:photosynthetic electron transport in photosystem II"/>
    <property type="evidence" value="ECO:0007669"/>
    <property type="project" value="InterPro"/>
</dbReference>
<evidence type="ECO:0000256" key="6">
    <source>
        <dbReference type="ARBA" id="ARBA00022553"/>
    </source>
</evidence>
<accession>A0A484MM79</accession>
<dbReference type="InterPro" id="IPR000484">
    <property type="entry name" value="Photo_RC_L/M"/>
</dbReference>
<keyword evidence="5" id="KW-0602">Photosynthesis</keyword>
<dbReference type="PANTHER" id="PTHR33149">
    <property type="entry name" value="PHOTOSYSTEM II PROTEIN D1"/>
    <property type="match status" value="1"/>
</dbReference>
<dbReference type="GO" id="GO:0046872">
    <property type="term" value="F:metal ion binding"/>
    <property type="evidence" value="ECO:0007669"/>
    <property type="project" value="UniProtKB-KW"/>
</dbReference>
<dbReference type="InterPro" id="IPR055266">
    <property type="entry name" value="D1/D2"/>
</dbReference>
<keyword evidence="17 19" id="KW-0472">Membrane</keyword>
<evidence type="ECO:0000256" key="7">
    <source>
        <dbReference type="ARBA" id="ARBA00022640"/>
    </source>
</evidence>
<keyword evidence="9" id="KW-0479">Metal-binding</keyword>
<evidence type="ECO:0000256" key="1">
    <source>
        <dbReference type="ARBA" id="ARBA00004446"/>
    </source>
</evidence>
<evidence type="ECO:0000256" key="3">
    <source>
        <dbReference type="ARBA" id="ARBA00022448"/>
    </source>
</evidence>
<gene>
    <name evidence="20" type="ORF">CCAM_LOCUS31849</name>
</gene>
<keyword evidence="15" id="KW-0560">Oxidoreductase</keyword>
<comment type="subcellular location">
    <subcellularLocation>
        <location evidence="1">Plastid membrane</location>
        <topology evidence="1">Multi-pass membrane protein</topology>
    </subcellularLocation>
</comment>
<dbReference type="InterPro" id="IPR036854">
    <property type="entry name" value="Photo_II_D1/D2_sf"/>
</dbReference>
<dbReference type="Pfam" id="PF00124">
    <property type="entry name" value="Photo_RC"/>
    <property type="match status" value="1"/>
</dbReference>
<keyword evidence="12 19" id="KW-1133">Transmembrane helix</keyword>
<evidence type="ECO:0000256" key="4">
    <source>
        <dbReference type="ARBA" id="ARBA00022494"/>
    </source>
</evidence>
<keyword evidence="14" id="KW-0157">Chromophore</keyword>
<evidence type="ECO:0008006" key="22">
    <source>
        <dbReference type="Google" id="ProtNLM"/>
    </source>
</evidence>
<evidence type="ECO:0000256" key="13">
    <source>
        <dbReference type="ARBA" id="ARBA00022990"/>
    </source>
</evidence>
<dbReference type="EMBL" id="OOIL02003957">
    <property type="protein sequence ID" value="VFQ90073.1"/>
    <property type="molecule type" value="Genomic_DNA"/>
</dbReference>
<evidence type="ECO:0000256" key="11">
    <source>
        <dbReference type="ARBA" id="ARBA00022982"/>
    </source>
</evidence>
<evidence type="ECO:0000256" key="9">
    <source>
        <dbReference type="ARBA" id="ARBA00022723"/>
    </source>
</evidence>
<keyword evidence="10" id="KW-0460">Magnesium</keyword>
<evidence type="ECO:0000256" key="10">
    <source>
        <dbReference type="ARBA" id="ARBA00022842"/>
    </source>
</evidence>
<evidence type="ECO:0000313" key="21">
    <source>
        <dbReference type="Proteomes" id="UP000595140"/>
    </source>
</evidence>
<evidence type="ECO:0000256" key="15">
    <source>
        <dbReference type="ARBA" id="ARBA00023002"/>
    </source>
</evidence>
<dbReference type="GO" id="GO:0016491">
    <property type="term" value="F:oxidoreductase activity"/>
    <property type="evidence" value="ECO:0007669"/>
    <property type="project" value="UniProtKB-KW"/>
</dbReference>
<dbReference type="Gene3D" id="1.20.85.10">
    <property type="entry name" value="Photosystem II protein D1-like"/>
    <property type="match status" value="1"/>
</dbReference>
<keyword evidence="13" id="KW-0007">Acetylation</keyword>
<keyword evidence="7" id="KW-0934">Plastid</keyword>
<keyword evidence="18" id="KW-0604">Photosystem II</keyword>
<evidence type="ECO:0000256" key="12">
    <source>
        <dbReference type="ARBA" id="ARBA00022989"/>
    </source>
</evidence>
<evidence type="ECO:0000256" key="17">
    <source>
        <dbReference type="ARBA" id="ARBA00023136"/>
    </source>
</evidence>
<keyword evidence="21" id="KW-1185">Reference proteome</keyword>
<protein>
    <recommendedName>
        <fullName evidence="22">Reverse transcriptase domain-containing protein</fullName>
    </recommendedName>
</protein>
<dbReference type="AlphaFoldDB" id="A0A484MM79"/>
<keyword evidence="16" id="KW-0408">Iron</keyword>
<dbReference type="GO" id="GO:0016168">
    <property type="term" value="F:chlorophyll binding"/>
    <property type="evidence" value="ECO:0007669"/>
    <property type="project" value="UniProtKB-KW"/>
</dbReference>
<proteinExistence type="inferred from homology"/>
<organism evidence="20 21">
    <name type="scientific">Cuscuta campestris</name>
    <dbReference type="NCBI Taxonomy" id="132261"/>
    <lineage>
        <taxon>Eukaryota</taxon>
        <taxon>Viridiplantae</taxon>
        <taxon>Streptophyta</taxon>
        <taxon>Embryophyta</taxon>
        <taxon>Tracheophyta</taxon>
        <taxon>Spermatophyta</taxon>
        <taxon>Magnoliopsida</taxon>
        <taxon>eudicotyledons</taxon>
        <taxon>Gunneridae</taxon>
        <taxon>Pentapetalae</taxon>
        <taxon>asterids</taxon>
        <taxon>lamiids</taxon>
        <taxon>Solanales</taxon>
        <taxon>Convolvulaceae</taxon>
        <taxon>Cuscuteae</taxon>
        <taxon>Cuscuta</taxon>
        <taxon>Cuscuta subgen. Grammica</taxon>
        <taxon>Cuscuta sect. Cleistogrammica</taxon>
    </lineage>
</organism>
<keyword evidence="11" id="KW-0249">Electron transport</keyword>
<keyword evidence="6" id="KW-0597">Phosphoprotein</keyword>
<keyword evidence="4" id="KW-0148">Chlorophyll</keyword>
<keyword evidence="3" id="KW-0813">Transport</keyword>